<accession>A0A1J3E291</accession>
<dbReference type="PANTHER" id="PTHR14379">
    <property type="entry name" value="LIMKAIN B LKAP"/>
    <property type="match status" value="1"/>
</dbReference>
<dbReference type="EMBL" id="GEVI01007960">
    <property type="protein sequence ID" value="JAU24360.1"/>
    <property type="molecule type" value="Transcribed_RNA"/>
</dbReference>
<gene>
    <name evidence="2" type="ORF">GA_TR17170_c0_g1_i1_g.55002</name>
</gene>
<feature type="domain" description="NYN" evidence="1">
    <location>
        <begin position="47"/>
        <end position="183"/>
    </location>
</feature>
<evidence type="ECO:0000313" key="2">
    <source>
        <dbReference type="EMBL" id="JAU24360.1"/>
    </source>
</evidence>
<dbReference type="PANTHER" id="PTHR14379:SF3">
    <property type="entry name" value="MEIOSIS REGULATOR AND MRNA STABILITY FACTOR 1"/>
    <property type="match status" value="1"/>
</dbReference>
<dbReference type="GO" id="GO:0010468">
    <property type="term" value="P:regulation of gene expression"/>
    <property type="evidence" value="ECO:0007669"/>
    <property type="project" value="InterPro"/>
</dbReference>
<dbReference type="AlphaFoldDB" id="A0A1J3E291"/>
<reference evidence="2" key="1">
    <citation type="submission" date="2016-07" db="EMBL/GenBank/DDBJ databases">
        <title>De novo transcriptome assembly of four accessions of the metal hyperaccumulator plant Noccaea caerulescens.</title>
        <authorList>
            <person name="Blande D."/>
            <person name="Halimaa P."/>
            <person name="Tervahauta A.I."/>
            <person name="Aarts M.G."/>
            <person name="Karenlampi S.O."/>
        </authorList>
    </citation>
    <scope>NUCLEOTIDE SEQUENCE</scope>
</reference>
<organism evidence="2">
    <name type="scientific">Noccaea caerulescens</name>
    <name type="common">Alpine penny-cress</name>
    <name type="synonym">Thlaspi caerulescens</name>
    <dbReference type="NCBI Taxonomy" id="107243"/>
    <lineage>
        <taxon>Eukaryota</taxon>
        <taxon>Viridiplantae</taxon>
        <taxon>Streptophyta</taxon>
        <taxon>Embryophyta</taxon>
        <taxon>Tracheophyta</taxon>
        <taxon>Spermatophyta</taxon>
        <taxon>Magnoliopsida</taxon>
        <taxon>eudicotyledons</taxon>
        <taxon>Gunneridae</taxon>
        <taxon>Pentapetalae</taxon>
        <taxon>rosids</taxon>
        <taxon>malvids</taxon>
        <taxon>Brassicales</taxon>
        <taxon>Brassicaceae</taxon>
        <taxon>Coluteocarpeae</taxon>
        <taxon>Noccaea</taxon>
    </lineage>
</organism>
<proteinExistence type="predicted"/>
<evidence type="ECO:0000259" key="1">
    <source>
        <dbReference type="Pfam" id="PF01936"/>
    </source>
</evidence>
<dbReference type="GO" id="GO:0004540">
    <property type="term" value="F:RNA nuclease activity"/>
    <property type="evidence" value="ECO:0007669"/>
    <property type="project" value="InterPro"/>
</dbReference>
<dbReference type="InterPro" id="IPR024768">
    <property type="entry name" value="Marf1"/>
</dbReference>
<dbReference type="InterPro" id="IPR021139">
    <property type="entry name" value="NYN"/>
</dbReference>
<sequence>MGNRKRKPHGAYLGTVKVNENLVDVWKGIPLDLANANQEENHNTNNVWVDLENNMITRDMTASSLHKRISDGLAARKYLGEVKINVVVARYTLDITPELLAKLEANNVVCHHLGFDSDKNKPPRDAADDAICAQIGVFLDEAENAQPQNVMVCSGDGMFSRVLIEARGLGHTTLGAFRPGTNGEAKINPNVTDSWLWRRLLGLPDDVGWRVKEEEVEPIGKKRKITKPMSGRGMRRGRRNI</sequence>
<name>A0A1J3E291_NOCCA</name>
<dbReference type="Pfam" id="PF01936">
    <property type="entry name" value="NYN"/>
    <property type="match status" value="1"/>
</dbReference>
<protein>
    <recommendedName>
        <fullName evidence="1">NYN domain-containing protein</fullName>
    </recommendedName>
</protein>
<dbReference type="GO" id="GO:0005777">
    <property type="term" value="C:peroxisome"/>
    <property type="evidence" value="ECO:0007669"/>
    <property type="project" value="InterPro"/>
</dbReference>